<dbReference type="OrthoDB" id="2020662at2759"/>
<comment type="caution">
    <text evidence="11">The sequence shown here is derived from an EMBL/GenBank/DDBJ whole genome shotgun (WGS) entry which is preliminary data.</text>
</comment>
<keyword evidence="12" id="KW-1185">Reference proteome</keyword>
<reference evidence="11 12" key="1">
    <citation type="journal article" date="2017" name="Nat. Ecol. Evol.">
        <title>Scallop genome provides insights into evolution of bilaterian karyotype and development.</title>
        <authorList>
            <person name="Wang S."/>
            <person name="Zhang J."/>
            <person name="Jiao W."/>
            <person name="Li J."/>
            <person name="Xun X."/>
            <person name="Sun Y."/>
            <person name="Guo X."/>
            <person name="Huan P."/>
            <person name="Dong B."/>
            <person name="Zhang L."/>
            <person name="Hu X."/>
            <person name="Sun X."/>
            <person name="Wang J."/>
            <person name="Zhao C."/>
            <person name="Wang Y."/>
            <person name="Wang D."/>
            <person name="Huang X."/>
            <person name="Wang R."/>
            <person name="Lv J."/>
            <person name="Li Y."/>
            <person name="Zhang Z."/>
            <person name="Liu B."/>
            <person name="Lu W."/>
            <person name="Hui Y."/>
            <person name="Liang J."/>
            <person name="Zhou Z."/>
            <person name="Hou R."/>
            <person name="Li X."/>
            <person name="Liu Y."/>
            <person name="Li H."/>
            <person name="Ning X."/>
            <person name="Lin Y."/>
            <person name="Zhao L."/>
            <person name="Xing Q."/>
            <person name="Dou J."/>
            <person name="Li Y."/>
            <person name="Mao J."/>
            <person name="Guo H."/>
            <person name="Dou H."/>
            <person name="Li T."/>
            <person name="Mu C."/>
            <person name="Jiang W."/>
            <person name="Fu Q."/>
            <person name="Fu X."/>
            <person name="Miao Y."/>
            <person name="Liu J."/>
            <person name="Yu Q."/>
            <person name="Li R."/>
            <person name="Liao H."/>
            <person name="Li X."/>
            <person name="Kong Y."/>
            <person name="Jiang Z."/>
            <person name="Chourrout D."/>
            <person name="Li R."/>
            <person name="Bao Z."/>
        </authorList>
    </citation>
    <scope>NUCLEOTIDE SEQUENCE [LARGE SCALE GENOMIC DNA]</scope>
    <source>
        <strain evidence="11 12">PY_sf001</strain>
    </source>
</reference>
<dbReference type="InterPro" id="IPR003694">
    <property type="entry name" value="NAD_synthase"/>
</dbReference>
<evidence type="ECO:0000259" key="10">
    <source>
        <dbReference type="PROSITE" id="PS50263"/>
    </source>
</evidence>
<dbReference type="InterPro" id="IPR014729">
    <property type="entry name" value="Rossmann-like_a/b/a_fold"/>
</dbReference>
<dbReference type="InterPro" id="IPR036526">
    <property type="entry name" value="C-N_Hydrolase_sf"/>
</dbReference>
<dbReference type="NCBIfam" id="TIGR00552">
    <property type="entry name" value="nadE"/>
    <property type="match status" value="1"/>
</dbReference>
<evidence type="ECO:0000256" key="5">
    <source>
        <dbReference type="ARBA" id="ARBA00022598"/>
    </source>
</evidence>
<comment type="similarity">
    <text evidence="2">In the C-terminal section; belongs to the NAD synthetase family.</text>
</comment>
<evidence type="ECO:0000256" key="2">
    <source>
        <dbReference type="ARBA" id="ARBA00007145"/>
    </source>
</evidence>
<proteinExistence type="inferred from homology"/>
<dbReference type="GO" id="GO:0005524">
    <property type="term" value="F:ATP binding"/>
    <property type="evidence" value="ECO:0007669"/>
    <property type="project" value="UniProtKB-KW"/>
</dbReference>
<name>A0A210QN82_MIZYE</name>
<keyword evidence="7" id="KW-0067">ATP-binding</keyword>
<dbReference type="InterPro" id="IPR003010">
    <property type="entry name" value="C-N_Hydrolase"/>
</dbReference>
<dbReference type="SUPFAM" id="SSF56317">
    <property type="entry name" value="Carbon-nitrogen hydrolase"/>
    <property type="match status" value="1"/>
</dbReference>
<keyword evidence="5" id="KW-0436">Ligase</keyword>
<dbReference type="FunFam" id="3.40.50.620:FF:000036">
    <property type="entry name" value="Glutamine-dependent NAD(+) synthetase"/>
    <property type="match status" value="1"/>
</dbReference>
<evidence type="ECO:0000313" key="11">
    <source>
        <dbReference type="EMBL" id="OWF50194.1"/>
    </source>
</evidence>
<dbReference type="PROSITE" id="PS50263">
    <property type="entry name" value="CN_HYDROLASE"/>
    <property type="match status" value="1"/>
</dbReference>
<evidence type="ECO:0000256" key="8">
    <source>
        <dbReference type="ARBA" id="ARBA00023027"/>
    </source>
</evidence>
<dbReference type="STRING" id="6573.A0A210QN82"/>
<protein>
    <recommendedName>
        <fullName evidence="4">Glutamine-dependent NAD(+) synthetase</fullName>
        <ecNumber evidence="3">6.3.5.1</ecNumber>
    </recommendedName>
    <alternativeName>
        <fullName evidence="9">NAD(+) synthase [glutamine-hydrolyzing]</fullName>
    </alternativeName>
</protein>
<dbReference type="Pfam" id="PF02540">
    <property type="entry name" value="NAD_synthase"/>
    <property type="match status" value="1"/>
</dbReference>
<dbReference type="Gene3D" id="3.40.50.620">
    <property type="entry name" value="HUPs"/>
    <property type="match status" value="1"/>
</dbReference>
<gene>
    <name evidence="11" type="ORF">KP79_PYT06724</name>
</gene>
<dbReference type="GO" id="GO:0004359">
    <property type="term" value="F:glutaminase activity"/>
    <property type="evidence" value="ECO:0007669"/>
    <property type="project" value="InterPro"/>
</dbReference>
<dbReference type="Pfam" id="PF00795">
    <property type="entry name" value="CN_hydrolase"/>
    <property type="match status" value="1"/>
</dbReference>
<sequence>MYPKPMGYGFRRKYGKDFGDGYGCGDHFLESDTFLHSWQVLANLLSSPETQDILCDVGIKILLIRPKIALCNDGNYRETRWFTGWSKRKMTEDYFLPRMIQDITGQKTVPIGDAVISTLDTCIGSEICEELWTSHSQHIDMSLDGVEIITNSSGSHHELRKAYVRVDLIKSATMKCGGVYMFANFIGCDGERTYYDGCSAIAVNGQMVSQGPQFSVQEVIVDTATVDLEDVRGYRNSLRSHSLRASQSTSYPRVHCDFAVTNNDFFRPTSDTLEWQYHTAEEEISDGPACWLWDYLRRSGQGGFFLPLSGGIDSSSTACIVASMCHKICEAVKNGDTKVLSDVRRIIGDGAYVPQDPRELANKVFTTCYMGSENSSQETRDRAAGLAQQIGSFHLTISIDLAVAAFLSIFTATLKLVPRFKAMGGSPRENLALQNVQARVRMVLAYLFAQLVLWARGRSGGLLVLGSANVDESLRGYMTKYDCSSADINPIGGISKTDLRSFIQHCITKFGFTTLEKIYDAPPTAELEPLSNGQLAQTDEEDMGMTYEELSIYGRLRKQKQCGPYSMFSKLVHTWANRYSPEQIAQKVKHFFRCYAINRHKMTTLTPSYHAESYSPDDNRFDHRQFLYNASWSWQFSCIDEQTRKLTLLFEERTDQKTDRIPSQSRDVNSFNASSNVDNSKITKQGWGSGMSNVGVEVPIGDLGTSIELNHLKGEGQIASRHSEVSENSKLEKEDVFVPDQKNGAKSIPEEDNGRMHVLRVVSKCGSICDGQDQRRGTEEEVNRCTGSTSEEQEMGRGIGGETVNRCCSISDGLDVGRGMGREELKRCGSISGRPDMGWGLGGGVVGSCGPASEGLVQGHKREYVGGTAIGGKRFKPIQGIA</sequence>
<dbReference type="PANTHER" id="PTHR23090">
    <property type="entry name" value="NH 3 /GLUTAMINE-DEPENDENT NAD + SYNTHETASE"/>
    <property type="match status" value="1"/>
</dbReference>
<evidence type="ECO:0000256" key="3">
    <source>
        <dbReference type="ARBA" id="ARBA00012743"/>
    </source>
</evidence>
<evidence type="ECO:0000256" key="6">
    <source>
        <dbReference type="ARBA" id="ARBA00022741"/>
    </source>
</evidence>
<dbReference type="CDD" id="cd00553">
    <property type="entry name" value="NAD_synthase"/>
    <property type="match status" value="1"/>
</dbReference>
<dbReference type="PANTHER" id="PTHR23090:SF9">
    <property type="entry name" value="GLUTAMINE-DEPENDENT NAD(+) SYNTHETASE"/>
    <property type="match status" value="1"/>
</dbReference>
<dbReference type="AlphaFoldDB" id="A0A210QN82"/>
<dbReference type="EMBL" id="NEDP02002733">
    <property type="protein sequence ID" value="OWF50194.1"/>
    <property type="molecule type" value="Genomic_DNA"/>
</dbReference>
<evidence type="ECO:0000256" key="9">
    <source>
        <dbReference type="ARBA" id="ARBA00030681"/>
    </source>
</evidence>
<dbReference type="SUPFAM" id="SSF52402">
    <property type="entry name" value="Adenine nucleotide alpha hydrolases-like"/>
    <property type="match status" value="1"/>
</dbReference>
<dbReference type="Gene3D" id="3.60.110.10">
    <property type="entry name" value="Carbon-nitrogen hydrolase"/>
    <property type="match status" value="1"/>
</dbReference>
<evidence type="ECO:0000313" key="12">
    <source>
        <dbReference type="Proteomes" id="UP000242188"/>
    </source>
</evidence>
<evidence type="ECO:0000256" key="1">
    <source>
        <dbReference type="ARBA" id="ARBA00005188"/>
    </source>
</evidence>
<accession>A0A210QN82</accession>
<dbReference type="InterPro" id="IPR022310">
    <property type="entry name" value="NAD/GMP_synthase"/>
</dbReference>
<dbReference type="GO" id="GO:0003952">
    <property type="term" value="F:NAD+ synthase (glutamine-hydrolyzing) activity"/>
    <property type="evidence" value="ECO:0007669"/>
    <property type="project" value="UniProtKB-EC"/>
</dbReference>
<keyword evidence="6" id="KW-0547">Nucleotide-binding</keyword>
<evidence type="ECO:0000256" key="4">
    <source>
        <dbReference type="ARBA" id="ARBA00017309"/>
    </source>
</evidence>
<feature type="domain" description="CN hydrolase" evidence="10">
    <location>
        <begin position="1"/>
        <end position="228"/>
    </location>
</feature>
<dbReference type="UniPathway" id="UPA00253"/>
<dbReference type="EC" id="6.3.5.1" evidence="3"/>
<dbReference type="CDD" id="cd07570">
    <property type="entry name" value="GAT_Gln-NAD-synth"/>
    <property type="match status" value="1"/>
</dbReference>
<keyword evidence="8" id="KW-0520">NAD</keyword>
<comment type="pathway">
    <text evidence="1">Cofactor biosynthesis; NAD(+) biosynthesis; NAD(+) from deamido-NAD(+) (L-Gln route): step 1/1.</text>
</comment>
<evidence type="ECO:0000256" key="7">
    <source>
        <dbReference type="ARBA" id="ARBA00022840"/>
    </source>
</evidence>
<dbReference type="GO" id="GO:0009435">
    <property type="term" value="P:NAD+ biosynthetic process"/>
    <property type="evidence" value="ECO:0007669"/>
    <property type="project" value="UniProtKB-UniPathway"/>
</dbReference>
<dbReference type="Proteomes" id="UP000242188">
    <property type="component" value="Unassembled WGS sequence"/>
</dbReference>
<dbReference type="GO" id="GO:0005737">
    <property type="term" value="C:cytoplasm"/>
    <property type="evidence" value="ECO:0007669"/>
    <property type="project" value="InterPro"/>
</dbReference>
<organism evidence="11 12">
    <name type="scientific">Mizuhopecten yessoensis</name>
    <name type="common">Japanese scallop</name>
    <name type="synonym">Patinopecten yessoensis</name>
    <dbReference type="NCBI Taxonomy" id="6573"/>
    <lineage>
        <taxon>Eukaryota</taxon>
        <taxon>Metazoa</taxon>
        <taxon>Spiralia</taxon>
        <taxon>Lophotrochozoa</taxon>
        <taxon>Mollusca</taxon>
        <taxon>Bivalvia</taxon>
        <taxon>Autobranchia</taxon>
        <taxon>Pteriomorphia</taxon>
        <taxon>Pectinida</taxon>
        <taxon>Pectinoidea</taxon>
        <taxon>Pectinidae</taxon>
        <taxon>Mizuhopecten</taxon>
    </lineage>
</organism>